<dbReference type="Proteomes" id="UP000662814">
    <property type="component" value="Chromosome"/>
</dbReference>
<feature type="domain" description="Major facilitator superfamily (MFS) profile" evidence="6">
    <location>
        <begin position="1"/>
        <end position="388"/>
    </location>
</feature>
<dbReference type="InterPro" id="IPR052714">
    <property type="entry name" value="MFS_Exporter"/>
</dbReference>
<name>A0ABX6YHX7_9MICO</name>
<dbReference type="PANTHER" id="PTHR23531:SF1">
    <property type="entry name" value="QUINOLENE RESISTANCE PROTEIN NORA"/>
    <property type="match status" value="1"/>
</dbReference>
<evidence type="ECO:0000256" key="1">
    <source>
        <dbReference type="ARBA" id="ARBA00004651"/>
    </source>
</evidence>
<feature type="transmembrane region" description="Helical" evidence="5">
    <location>
        <begin position="39"/>
        <end position="60"/>
    </location>
</feature>
<dbReference type="PROSITE" id="PS50850">
    <property type="entry name" value="MFS"/>
    <property type="match status" value="1"/>
</dbReference>
<feature type="transmembrane region" description="Helical" evidence="5">
    <location>
        <begin position="346"/>
        <end position="377"/>
    </location>
</feature>
<evidence type="ECO:0000256" key="5">
    <source>
        <dbReference type="SAM" id="Phobius"/>
    </source>
</evidence>
<sequence length="396" mass="40678">MTPRTQFALVLVQTVLVQTLSFGLRPTLSYAVLDAGGSGSLLGVLTAAFALPSLFLALPVGHIMDRIGERPVLVIGPLSMLAASVIGFIFTDSIALLILATAFVGIGHLSTVLSTQAVLANRFASGRADSVFGYYTFAASLGQTFGPLLLSLPSDRPEMPPIGTILIVSITASLIMFAASLFISSSPHLRASKTGNLASNTLALLRIKGVIRALIATSIVLATIDLFVVYMPLLGHERGLTTVVVSVMLVVRAAASMVSRLFLGVLVRRIGRRRLAVGSIAVSALALGAIALPTPQAALITFSAVYGFFIGICQPVTLSWISELAPAGSRGLAMSLRLAANRIGQTVIPATLGVLAVAAGAAGVLVAAAGTLAVAAWSSAALPGPSTRPPPDHDVG</sequence>
<keyword evidence="4 5" id="KW-0472">Membrane</keyword>
<dbReference type="RefSeq" id="WP_166986519.1">
    <property type="nucleotide sequence ID" value="NZ_CP061169.1"/>
</dbReference>
<evidence type="ECO:0000256" key="2">
    <source>
        <dbReference type="ARBA" id="ARBA00022692"/>
    </source>
</evidence>
<accession>A0ABX6YHX7</accession>
<feature type="transmembrane region" description="Helical" evidence="5">
    <location>
        <begin position="239"/>
        <end position="263"/>
    </location>
</feature>
<protein>
    <submittedName>
        <fullName evidence="7">MFS transporter</fullName>
    </submittedName>
</protein>
<keyword evidence="2 5" id="KW-0812">Transmembrane</keyword>
<dbReference type="Gene3D" id="1.20.1250.20">
    <property type="entry name" value="MFS general substrate transporter like domains"/>
    <property type="match status" value="1"/>
</dbReference>
<dbReference type="InterPro" id="IPR011701">
    <property type="entry name" value="MFS"/>
</dbReference>
<evidence type="ECO:0000313" key="7">
    <source>
        <dbReference type="EMBL" id="QPZ38424.1"/>
    </source>
</evidence>
<evidence type="ECO:0000256" key="4">
    <source>
        <dbReference type="ARBA" id="ARBA00023136"/>
    </source>
</evidence>
<keyword evidence="3 5" id="KW-1133">Transmembrane helix</keyword>
<evidence type="ECO:0000259" key="6">
    <source>
        <dbReference type="PROSITE" id="PS50850"/>
    </source>
</evidence>
<proteinExistence type="predicted"/>
<keyword evidence="8" id="KW-1185">Reference proteome</keyword>
<feature type="transmembrane region" description="Helical" evidence="5">
    <location>
        <begin position="213"/>
        <end position="233"/>
    </location>
</feature>
<feature type="transmembrane region" description="Helical" evidence="5">
    <location>
        <begin position="162"/>
        <end position="183"/>
    </location>
</feature>
<feature type="transmembrane region" description="Helical" evidence="5">
    <location>
        <begin position="72"/>
        <end position="90"/>
    </location>
</feature>
<comment type="subcellular location">
    <subcellularLocation>
        <location evidence="1">Cell membrane</location>
        <topology evidence="1">Multi-pass membrane protein</topology>
    </subcellularLocation>
</comment>
<evidence type="ECO:0000256" key="3">
    <source>
        <dbReference type="ARBA" id="ARBA00022989"/>
    </source>
</evidence>
<gene>
    <name evidence="7" type="ORF">HCR76_16840</name>
</gene>
<feature type="transmembrane region" description="Helical" evidence="5">
    <location>
        <begin position="96"/>
        <end position="119"/>
    </location>
</feature>
<dbReference type="Pfam" id="PF07690">
    <property type="entry name" value="MFS_1"/>
    <property type="match status" value="1"/>
</dbReference>
<reference evidence="7 8" key="1">
    <citation type="submission" date="2020-12" db="EMBL/GenBank/DDBJ databases">
        <title>Microbacterium sp. HY060.</title>
        <authorList>
            <person name="Zhou J."/>
        </authorList>
    </citation>
    <scope>NUCLEOTIDE SEQUENCE [LARGE SCALE GENOMIC DNA]</scope>
    <source>
        <strain evidence="7 8">HY60</strain>
    </source>
</reference>
<dbReference type="PANTHER" id="PTHR23531">
    <property type="entry name" value="QUINOLENE RESISTANCE PROTEIN NORA"/>
    <property type="match status" value="1"/>
</dbReference>
<dbReference type="InterPro" id="IPR020846">
    <property type="entry name" value="MFS_dom"/>
</dbReference>
<dbReference type="SUPFAM" id="SSF103473">
    <property type="entry name" value="MFS general substrate transporter"/>
    <property type="match status" value="1"/>
</dbReference>
<feature type="transmembrane region" description="Helical" evidence="5">
    <location>
        <begin position="131"/>
        <end position="150"/>
    </location>
</feature>
<feature type="transmembrane region" description="Helical" evidence="5">
    <location>
        <begin position="304"/>
        <end position="325"/>
    </location>
</feature>
<feature type="transmembrane region" description="Helical" evidence="5">
    <location>
        <begin position="275"/>
        <end position="292"/>
    </location>
</feature>
<organism evidence="7 8">
    <name type="scientific">Paramicrobacterium chengjingii</name>
    <dbReference type="NCBI Taxonomy" id="2769067"/>
    <lineage>
        <taxon>Bacteria</taxon>
        <taxon>Bacillati</taxon>
        <taxon>Actinomycetota</taxon>
        <taxon>Actinomycetes</taxon>
        <taxon>Micrococcales</taxon>
        <taxon>Microbacteriaceae</taxon>
        <taxon>Paramicrobacterium</taxon>
    </lineage>
</organism>
<dbReference type="EMBL" id="CP061169">
    <property type="protein sequence ID" value="QPZ38424.1"/>
    <property type="molecule type" value="Genomic_DNA"/>
</dbReference>
<dbReference type="InterPro" id="IPR036259">
    <property type="entry name" value="MFS_trans_sf"/>
</dbReference>
<evidence type="ECO:0000313" key="8">
    <source>
        <dbReference type="Proteomes" id="UP000662814"/>
    </source>
</evidence>